<dbReference type="SMART" id="SM00257">
    <property type="entry name" value="LysM"/>
    <property type="match status" value="4"/>
</dbReference>
<feature type="domain" description="LysM" evidence="3">
    <location>
        <begin position="630"/>
        <end position="673"/>
    </location>
</feature>
<feature type="domain" description="LysM" evidence="3">
    <location>
        <begin position="537"/>
        <end position="581"/>
    </location>
</feature>
<evidence type="ECO:0000313" key="5">
    <source>
        <dbReference type="Proteomes" id="UP001204144"/>
    </source>
</evidence>
<sequence length="746" mass="84611">MKKILAFLLIYPTLFIANAQNQLSIPETPKKIEFANILVELNPEALKAVNTEVTNLLTPQNKFLDQKLERMQWYFPIIEKILEEEDLPEDMKYLAVMESSLLPEAISSSNAVGFWQFKESTAKEVGLKVDNNQDDRKNIHLSTRAAALYMKRNNLIFKNWISCLLAYNLGVQGASDKIPVDWSFASEVKFDENTHPYLIKALAHRIAFEHRLNRLKDSPRKFIEYATKGKSLAEIAVELTTDITELRKYNPWLYAPNIPEDKLYNVLILSRIEDVEEINGKIQKRLDARKIDVGFPQLKRITMVSTSPDDPIFYEINGKKGILAQSGEEVAQLSSKAKMKIGKFLSYNDMTDKDLTKEGSIYYLQKKSKKAKVPFHTVHGEQTMWDISQMYGVGLKYLLKYNRMKNSQKLQPGRVIWLQKTRPKNQPIEVIKEAIEEKESLPVKEDYTKKEEVAAKTTPKASEKYEEIEKPKEIVRNEEVTKAETRPTETKPTEVKSDGLKIDDDIFEPKNSPKPPVTTPPVKVEETKKTSTKTVSTKHMVKQGETLFSIAKKYGLTVDELRKMNVMSPTETIKVNQLLTVGKSTIAIKEEVVTKTPPVKKPIVNEPIGEEELIKPKPPVKETTTTTKAQTHTVAAGETLFSISKKYGVTVSQIQDWNDLNNNSISLGQKLVVSSVKSTSSTLPKTTTETPKTSTNSVGTKYHTVAQGETLYSISRKYDANVSDIKKWNNMTDNNIMVGSKIIIKK</sequence>
<dbReference type="InterPro" id="IPR036779">
    <property type="entry name" value="LysM_dom_sf"/>
</dbReference>
<dbReference type="Gene3D" id="1.10.530.10">
    <property type="match status" value="1"/>
</dbReference>
<keyword evidence="5" id="KW-1185">Reference proteome</keyword>
<reference evidence="4 5" key="1">
    <citation type="submission" date="2018-11" db="EMBL/GenBank/DDBJ databases">
        <title>Novel bacteria species description.</title>
        <authorList>
            <person name="Han J.-H."/>
        </authorList>
    </citation>
    <scope>NUCLEOTIDE SEQUENCE [LARGE SCALE GENOMIC DNA]</scope>
    <source>
        <strain evidence="4 5">KCTC23259</strain>
    </source>
</reference>
<dbReference type="InterPro" id="IPR023346">
    <property type="entry name" value="Lysozyme-like_dom_sf"/>
</dbReference>
<gene>
    <name evidence="4" type="ORF">EGI31_06415</name>
</gene>
<name>A0AAE3H0T5_9BACT</name>
<dbReference type="PROSITE" id="PS51782">
    <property type="entry name" value="LYSM"/>
    <property type="match status" value="4"/>
</dbReference>
<feature type="domain" description="LysM" evidence="3">
    <location>
        <begin position="374"/>
        <end position="418"/>
    </location>
</feature>
<dbReference type="PANTHER" id="PTHR33734">
    <property type="entry name" value="LYSM DOMAIN-CONTAINING GPI-ANCHORED PROTEIN 2"/>
    <property type="match status" value="1"/>
</dbReference>
<dbReference type="CDD" id="cd00118">
    <property type="entry name" value="LysM"/>
    <property type="match status" value="4"/>
</dbReference>
<dbReference type="CDD" id="cd16894">
    <property type="entry name" value="MltD-like"/>
    <property type="match status" value="1"/>
</dbReference>
<dbReference type="RefSeq" id="WP_255036354.1">
    <property type="nucleotide sequence ID" value="NZ_RJUF01000012.1"/>
</dbReference>
<feature type="chain" id="PRO_5042270600" evidence="2">
    <location>
        <begin position="20"/>
        <end position="746"/>
    </location>
</feature>
<dbReference type="PANTHER" id="PTHR33734:SF22">
    <property type="entry name" value="MEMBRANE-BOUND LYTIC MUREIN TRANSGLYCOSYLASE D"/>
    <property type="match status" value="1"/>
</dbReference>
<evidence type="ECO:0000256" key="1">
    <source>
        <dbReference type="SAM" id="MobiDB-lite"/>
    </source>
</evidence>
<keyword evidence="2" id="KW-0732">Signal</keyword>
<feature type="region of interest" description="Disordered" evidence="1">
    <location>
        <begin position="505"/>
        <end position="534"/>
    </location>
</feature>
<feature type="domain" description="LysM" evidence="3">
    <location>
        <begin position="701"/>
        <end position="744"/>
    </location>
</feature>
<dbReference type="GO" id="GO:0008932">
    <property type="term" value="F:lytic endotransglycosylase activity"/>
    <property type="evidence" value="ECO:0007669"/>
    <property type="project" value="TreeGrafter"/>
</dbReference>
<dbReference type="Gene3D" id="3.10.350.10">
    <property type="entry name" value="LysM domain"/>
    <property type="match status" value="4"/>
</dbReference>
<dbReference type="Pfam" id="PF01476">
    <property type="entry name" value="LysM"/>
    <property type="match status" value="4"/>
</dbReference>
<evidence type="ECO:0000313" key="4">
    <source>
        <dbReference type="EMBL" id="MCP9762582.1"/>
    </source>
</evidence>
<dbReference type="InterPro" id="IPR018392">
    <property type="entry name" value="LysM"/>
</dbReference>
<evidence type="ECO:0000256" key="2">
    <source>
        <dbReference type="SAM" id="SignalP"/>
    </source>
</evidence>
<evidence type="ECO:0000259" key="3">
    <source>
        <dbReference type="PROSITE" id="PS51782"/>
    </source>
</evidence>
<dbReference type="Proteomes" id="UP001204144">
    <property type="component" value="Unassembled WGS sequence"/>
</dbReference>
<protein>
    <submittedName>
        <fullName evidence="4">LysM peptidoglycan-binding domain-containing protein</fullName>
    </submittedName>
</protein>
<organism evidence="4 5">
    <name type="scientific">Lacihabitans soyangensis</name>
    <dbReference type="NCBI Taxonomy" id="869394"/>
    <lineage>
        <taxon>Bacteria</taxon>
        <taxon>Pseudomonadati</taxon>
        <taxon>Bacteroidota</taxon>
        <taxon>Cytophagia</taxon>
        <taxon>Cytophagales</taxon>
        <taxon>Leadbetterellaceae</taxon>
        <taxon>Lacihabitans</taxon>
    </lineage>
</organism>
<accession>A0AAE3H0T5</accession>
<proteinExistence type="predicted"/>
<dbReference type="SUPFAM" id="SSF54106">
    <property type="entry name" value="LysM domain"/>
    <property type="match status" value="4"/>
</dbReference>
<dbReference type="EMBL" id="RJUF01000012">
    <property type="protein sequence ID" value="MCP9762582.1"/>
    <property type="molecule type" value="Genomic_DNA"/>
</dbReference>
<feature type="region of interest" description="Disordered" evidence="1">
    <location>
        <begin position="678"/>
        <end position="698"/>
    </location>
</feature>
<dbReference type="InterPro" id="IPR008258">
    <property type="entry name" value="Transglycosylase_SLT_dom_1"/>
</dbReference>
<comment type="caution">
    <text evidence="4">The sequence shown here is derived from an EMBL/GenBank/DDBJ whole genome shotgun (WGS) entry which is preliminary data.</text>
</comment>
<dbReference type="AlphaFoldDB" id="A0AAE3H0T5"/>
<feature type="signal peptide" evidence="2">
    <location>
        <begin position="1"/>
        <end position="19"/>
    </location>
</feature>
<dbReference type="SUPFAM" id="SSF53955">
    <property type="entry name" value="Lysozyme-like"/>
    <property type="match status" value="1"/>
</dbReference>
<dbReference type="Pfam" id="PF01464">
    <property type="entry name" value="SLT"/>
    <property type="match status" value="1"/>
</dbReference>